<name>A0ABN7WN79_GIGMA</name>
<reference evidence="2 3" key="1">
    <citation type="submission" date="2021-06" db="EMBL/GenBank/DDBJ databases">
        <authorList>
            <person name="Kallberg Y."/>
            <person name="Tangrot J."/>
            <person name="Rosling A."/>
        </authorList>
    </citation>
    <scope>NUCLEOTIDE SEQUENCE [LARGE SCALE GENOMIC DNA]</scope>
    <source>
        <strain evidence="2 3">120-4 pot B 10/14</strain>
    </source>
</reference>
<organism evidence="2 3">
    <name type="scientific">Gigaspora margarita</name>
    <dbReference type="NCBI Taxonomy" id="4874"/>
    <lineage>
        <taxon>Eukaryota</taxon>
        <taxon>Fungi</taxon>
        <taxon>Fungi incertae sedis</taxon>
        <taxon>Mucoromycota</taxon>
        <taxon>Glomeromycotina</taxon>
        <taxon>Glomeromycetes</taxon>
        <taxon>Diversisporales</taxon>
        <taxon>Gigasporaceae</taxon>
        <taxon>Gigaspora</taxon>
    </lineage>
</organism>
<feature type="region of interest" description="Disordered" evidence="1">
    <location>
        <begin position="1"/>
        <end position="65"/>
    </location>
</feature>
<feature type="non-terminal residue" evidence="2">
    <location>
        <position position="1"/>
    </location>
</feature>
<feature type="compositionally biased region" description="Basic and acidic residues" evidence="1">
    <location>
        <begin position="53"/>
        <end position="65"/>
    </location>
</feature>
<sequence length="84" mass="9682">ITTEQTDIQVINLDATDNYSENGTSSNNTDEDNILEPNDQDNNDYNDEQESCESEKSNYSHMDKEVNMEDPIKILFKRVFVNDS</sequence>
<dbReference type="Proteomes" id="UP000789901">
    <property type="component" value="Unassembled WGS sequence"/>
</dbReference>
<evidence type="ECO:0000313" key="2">
    <source>
        <dbReference type="EMBL" id="CAG8836553.1"/>
    </source>
</evidence>
<feature type="compositionally biased region" description="Polar residues" evidence="1">
    <location>
        <begin position="1"/>
        <end position="28"/>
    </location>
</feature>
<proteinExistence type="predicted"/>
<evidence type="ECO:0000313" key="3">
    <source>
        <dbReference type="Proteomes" id="UP000789901"/>
    </source>
</evidence>
<feature type="compositionally biased region" description="Acidic residues" evidence="1">
    <location>
        <begin position="29"/>
        <end position="52"/>
    </location>
</feature>
<protein>
    <submittedName>
        <fullName evidence="2">31574_t:CDS:1</fullName>
    </submittedName>
</protein>
<dbReference type="EMBL" id="CAJVQB010053859">
    <property type="protein sequence ID" value="CAG8836553.1"/>
    <property type="molecule type" value="Genomic_DNA"/>
</dbReference>
<gene>
    <name evidence="2" type="ORF">GMARGA_LOCUS33089</name>
</gene>
<evidence type="ECO:0000256" key="1">
    <source>
        <dbReference type="SAM" id="MobiDB-lite"/>
    </source>
</evidence>
<accession>A0ABN7WN79</accession>
<comment type="caution">
    <text evidence="2">The sequence shown here is derived from an EMBL/GenBank/DDBJ whole genome shotgun (WGS) entry which is preliminary data.</text>
</comment>
<keyword evidence="3" id="KW-1185">Reference proteome</keyword>